<evidence type="ECO:0000259" key="2">
    <source>
        <dbReference type="Pfam" id="PF04030"/>
    </source>
</evidence>
<dbReference type="Gene3D" id="1.10.45.10">
    <property type="entry name" value="Vanillyl-alcohol Oxidase, Chain A, domain 4"/>
    <property type="match status" value="1"/>
</dbReference>
<feature type="domain" description="D-arabinono-1,4-lactone oxidase C-terminal" evidence="2">
    <location>
        <begin position="2"/>
        <end position="117"/>
    </location>
</feature>
<keyword evidence="1" id="KW-0560">Oxidoreductase</keyword>
<name>A0A1C0YD90_9BACL</name>
<dbReference type="InterPro" id="IPR007173">
    <property type="entry name" value="ALO_C"/>
</dbReference>
<dbReference type="STRING" id="33978.A6M13_13930"/>
<reference evidence="3 4" key="1">
    <citation type="submission" date="2016-07" db="EMBL/GenBank/DDBJ databases">
        <title>Caryophanon tenue genome sequencing.</title>
        <authorList>
            <person name="Verma A."/>
            <person name="Pal Y."/>
            <person name="Krishnamurthi S."/>
        </authorList>
    </citation>
    <scope>NUCLEOTIDE SEQUENCE [LARGE SCALE GENOMIC DNA]</scope>
    <source>
        <strain evidence="3 4">DSM 14152</strain>
    </source>
</reference>
<proteinExistence type="predicted"/>
<dbReference type="InterPro" id="IPR010031">
    <property type="entry name" value="FAD_lactone_oxidase-like"/>
</dbReference>
<protein>
    <recommendedName>
        <fullName evidence="2">D-arabinono-1,4-lactone oxidase C-terminal domain-containing protein</fullName>
    </recommendedName>
</protein>
<evidence type="ECO:0000313" key="3">
    <source>
        <dbReference type="EMBL" id="OCS85142.1"/>
    </source>
</evidence>
<comment type="caution">
    <text evidence="3">The sequence shown here is derived from an EMBL/GenBank/DDBJ whole genome shotgun (WGS) entry which is preliminary data.</text>
</comment>
<dbReference type="Pfam" id="PF04030">
    <property type="entry name" value="ALO"/>
    <property type="match status" value="1"/>
</dbReference>
<evidence type="ECO:0000256" key="1">
    <source>
        <dbReference type="ARBA" id="ARBA00023002"/>
    </source>
</evidence>
<gene>
    <name evidence="3" type="ORF">A6M13_13930</name>
</gene>
<dbReference type="GO" id="GO:0003885">
    <property type="term" value="F:D-arabinono-1,4-lactone oxidase activity"/>
    <property type="evidence" value="ECO:0007669"/>
    <property type="project" value="InterPro"/>
</dbReference>
<evidence type="ECO:0000313" key="4">
    <source>
        <dbReference type="Proteomes" id="UP000093199"/>
    </source>
</evidence>
<dbReference type="AlphaFoldDB" id="A0A1C0YD90"/>
<dbReference type="Gene3D" id="3.30.70.2520">
    <property type="match status" value="1"/>
</dbReference>
<dbReference type="EMBL" id="MASJ01000016">
    <property type="protein sequence ID" value="OCS85142.1"/>
    <property type="molecule type" value="Genomic_DNA"/>
</dbReference>
<sequence length="122" mass="14768">MSDCLHDIHALFTRRTHDVHFPIECRITAAEQGFLSPTRQRESAFFAFHMYKGMDEEAYFDDIHVLMKQYDGHAHWGKMNRYHVEDMHTLYPQFAQFQQIRREQDPDNVFLTPYLRKIFERA</sequence>
<dbReference type="PANTHER" id="PTHR43762:SF1">
    <property type="entry name" value="D-ARABINONO-1,4-LACTONE OXIDASE"/>
    <property type="match status" value="1"/>
</dbReference>
<dbReference type="Proteomes" id="UP000093199">
    <property type="component" value="Unassembled WGS sequence"/>
</dbReference>
<dbReference type="GO" id="GO:0016020">
    <property type="term" value="C:membrane"/>
    <property type="evidence" value="ECO:0007669"/>
    <property type="project" value="InterPro"/>
</dbReference>
<organism evidence="3 4">
    <name type="scientific">Caryophanon tenue</name>
    <dbReference type="NCBI Taxonomy" id="33978"/>
    <lineage>
        <taxon>Bacteria</taxon>
        <taxon>Bacillati</taxon>
        <taxon>Bacillota</taxon>
        <taxon>Bacilli</taxon>
        <taxon>Bacillales</taxon>
        <taxon>Caryophanaceae</taxon>
        <taxon>Caryophanon</taxon>
    </lineage>
</organism>
<dbReference type="PANTHER" id="PTHR43762">
    <property type="entry name" value="L-GULONOLACTONE OXIDASE"/>
    <property type="match status" value="1"/>
</dbReference>
<accession>A0A1C0YD90</accession>
<dbReference type="InterPro" id="IPR016171">
    <property type="entry name" value="Vanillyl_alc_oxidase_C-sub2"/>
</dbReference>
<keyword evidence="4" id="KW-1185">Reference proteome</keyword>